<dbReference type="InterPro" id="IPR011055">
    <property type="entry name" value="Dup_hybrid_motif"/>
</dbReference>
<dbReference type="AlphaFoldDB" id="A0A7C3YPU6"/>
<protein>
    <submittedName>
        <fullName evidence="1">M23 family metallopeptidase</fullName>
    </submittedName>
</protein>
<sequence length="403" mass="45889">MTIFLFFLCQVLPPEYFWPISPPDSVHPLGNNWGNFQNYGSGSYFHNGIDIITPNQQGAPVYAVAKGWVKAWLTIQADYHWRLAISDSNLNFTGRAPGWLYAHIDPNRYHKQEGDSVLPGELIGYLVPWPVSGFDHIHFARISDTGRLWRRGSSQPQNPTWWFIQNPLTLIQPNTDTVPPTFEPARTGQLFAFCRNNSSTYLDPQNLSGDVDIIARIYDKTGFSTGNSTWDKLAPYKIEYSISGPRNLPQTLSVIFKYDLFSSSDTITVKTVYKRDATCRSQGDYNAREYFFIITNTDGDSLIERADTSGKWRTQEFPDGNYWVKVRASDVAGNWRAESMQVRTNNGVGITESEERIERGVKETIRIYDALGRIVSSPAIFPERKGVFFIVKGKEVRKKLLIK</sequence>
<reference evidence="1" key="1">
    <citation type="journal article" date="2020" name="mSystems">
        <title>Genome- and Community-Level Interaction Insights into Carbon Utilization and Element Cycling Functions of Hydrothermarchaeota in Hydrothermal Sediment.</title>
        <authorList>
            <person name="Zhou Z."/>
            <person name="Liu Y."/>
            <person name="Xu W."/>
            <person name="Pan J."/>
            <person name="Luo Z.H."/>
            <person name="Li M."/>
        </authorList>
    </citation>
    <scope>NUCLEOTIDE SEQUENCE [LARGE SCALE GENOMIC DNA]</scope>
    <source>
        <strain evidence="1">SpSt-906</strain>
    </source>
</reference>
<comment type="caution">
    <text evidence="1">The sequence shown here is derived from an EMBL/GenBank/DDBJ whole genome shotgun (WGS) entry which is preliminary data.</text>
</comment>
<evidence type="ECO:0000313" key="1">
    <source>
        <dbReference type="EMBL" id="HGE99191.1"/>
    </source>
</evidence>
<proteinExistence type="predicted"/>
<organism evidence="1">
    <name type="scientific">candidate division WOR-3 bacterium</name>
    <dbReference type="NCBI Taxonomy" id="2052148"/>
    <lineage>
        <taxon>Bacteria</taxon>
        <taxon>Bacteria division WOR-3</taxon>
    </lineage>
</organism>
<dbReference type="EMBL" id="DTMQ01000022">
    <property type="protein sequence ID" value="HGE99191.1"/>
    <property type="molecule type" value="Genomic_DNA"/>
</dbReference>
<gene>
    <name evidence="1" type="ORF">ENX07_03870</name>
</gene>
<accession>A0A7C3YPU6</accession>
<dbReference type="SUPFAM" id="SSF51261">
    <property type="entry name" value="Duplicated hybrid motif"/>
    <property type="match status" value="1"/>
</dbReference>
<dbReference type="Gene3D" id="2.70.70.10">
    <property type="entry name" value="Glucose Permease (Domain IIA)"/>
    <property type="match status" value="1"/>
</dbReference>
<name>A0A7C3YPU6_UNCW3</name>
<dbReference type="CDD" id="cd12797">
    <property type="entry name" value="M23_peptidase"/>
    <property type="match status" value="1"/>
</dbReference>